<comment type="caution">
    <text evidence="1">The sequence shown here is derived from an EMBL/GenBank/DDBJ whole genome shotgun (WGS) entry which is preliminary data.</text>
</comment>
<name>A0ACC0E3T5_9BASI</name>
<gene>
    <name evidence="1" type="ORF">MJO28_011834</name>
</gene>
<dbReference type="Proteomes" id="UP001060170">
    <property type="component" value="Chromosome 11"/>
</dbReference>
<reference evidence="2" key="1">
    <citation type="journal article" date="2018" name="BMC Genomics">
        <title>Genomic insights into host adaptation between the wheat stripe rust pathogen (Puccinia striiformis f. sp. tritici) and the barley stripe rust pathogen (Puccinia striiformis f. sp. hordei).</title>
        <authorList>
            <person name="Xia C."/>
            <person name="Wang M."/>
            <person name="Yin C."/>
            <person name="Cornejo O.E."/>
            <person name="Hulbert S.H."/>
            <person name="Chen X."/>
        </authorList>
    </citation>
    <scope>NUCLEOTIDE SEQUENCE [LARGE SCALE GENOMIC DNA]</scope>
    <source>
        <strain evidence="2">93-210</strain>
    </source>
</reference>
<protein>
    <submittedName>
        <fullName evidence="1">Uncharacterized protein</fullName>
    </submittedName>
</protein>
<sequence length="542" mass="62422">MMISSHEFLFCVALHAIAAGTLVWSSLANSERNSIETISSGEWSVFENSPCPSEAVTECSQSEYGKAAFDLSLGPRVIDPTIPQGLGPMELEGERIQLSIEVFILDNCGFQKVPSVIRDLQKLHKYLWPKSADRLSASISAFTKGPPNSGSWRCDSVGGIHGDTMAVKHELQNERNILRVTGRSFGSPSHMMRNAKRKVYSNPMLKHKWAKLEAILSRPNDRTLRDPTLSLGFSVNLLDRMMKLANYLTKYQLVPSDFFADSLLNKPDTLPELVKLKYQMLIDRYERNLCDYTHEDSIAPTLDFLTTSPEWKDYHNLIKELDNSRQRLVVHPCLVAMYEALQKNQVKFTKEFIDTTRAFFRMDFLHEKKQTLRVSSVVFNVPKRNTGSKQELASNENVAINLITWHSLRALQNPPSSSPIDEEISPSEFMMNYYILDFCMNFYEDNINEFSPQQRLNNGYIEEQRFRNECIREQLAFIADTIKIFKKEKFLNHSQKELKFRHSFKKALDNKGMNQEWMRKVTFMITGNAGEFFTSKSFKGYQ</sequence>
<reference evidence="1 2" key="3">
    <citation type="journal article" date="2022" name="Microbiol. Spectr.">
        <title>Folding features and dynamics of 3D genome architecture in plant fungal pathogens.</title>
        <authorList>
            <person name="Xia C."/>
        </authorList>
    </citation>
    <scope>NUCLEOTIDE SEQUENCE [LARGE SCALE GENOMIC DNA]</scope>
    <source>
        <strain evidence="1 2">93-210</strain>
    </source>
</reference>
<accession>A0ACC0E3T5</accession>
<evidence type="ECO:0000313" key="2">
    <source>
        <dbReference type="Proteomes" id="UP001060170"/>
    </source>
</evidence>
<proteinExistence type="predicted"/>
<dbReference type="EMBL" id="CM045875">
    <property type="protein sequence ID" value="KAI7944306.1"/>
    <property type="molecule type" value="Genomic_DNA"/>
</dbReference>
<evidence type="ECO:0000313" key="1">
    <source>
        <dbReference type="EMBL" id="KAI7944306.1"/>
    </source>
</evidence>
<keyword evidence="2" id="KW-1185">Reference proteome</keyword>
<organism evidence="1 2">
    <name type="scientific">Puccinia striiformis f. sp. tritici</name>
    <dbReference type="NCBI Taxonomy" id="168172"/>
    <lineage>
        <taxon>Eukaryota</taxon>
        <taxon>Fungi</taxon>
        <taxon>Dikarya</taxon>
        <taxon>Basidiomycota</taxon>
        <taxon>Pucciniomycotina</taxon>
        <taxon>Pucciniomycetes</taxon>
        <taxon>Pucciniales</taxon>
        <taxon>Pucciniaceae</taxon>
        <taxon>Puccinia</taxon>
    </lineage>
</organism>
<reference evidence="2" key="2">
    <citation type="journal article" date="2018" name="Mol. Plant Microbe Interact.">
        <title>Genome sequence resources for the wheat stripe rust pathogen (Puccinia striiformis f. sp. tritici) and the barley stripe rust pathogen (Puccinia striiformis f. sp. hordei).</title>
        <authorList>
            <person name="Xia C."/>
            <person name="Wang M."/>
            <person name="Yin C."/>
            <person name="Cornejo O.E."/>
            <person name="Hulbert S.H."/>
            <person name="Chen X."/>
        </authorList>
    </citation>
    <scope>NUCLEOTIDE SEQUENCE [LARGE SCALE GENOMIC DNA]</scope>
    <source>
        <strain evidence="2">93-210</strain>
    </source>
</reference>